<dbReference type="AlphaFoldDB" id="A0A167JBZ5"/>
<reference evidence="1 2" key="1">
    <citation type="submission" date="2013-07" db="EMBL/GenBank/DDBJ databases">
        <title>Comparative Genomic and Metabolomic Analysis of Twelve Strains of Pseudoalteromonas luteoviolacea.</title>
        <authorList>
            <person name="Vynne N.G."/>
            <person name="Mansson M."/>
            <person name="Gram L."/>
        </authorList>
    </citation>
    <scope>NUCLEOTIDE SEQUENCE [LARGE SCALE GENOMIC DNA]</scope>
    <source>
        <strain evidence="1 2">S4060-1</strain>
    </source>
</reference>
<dbReference type="EMBL" id="AUXX01000047">
    <property type="protein sequence ID" value="KZN60885.1"/>
    <property type="molecule type" value="Genomic_DNA"/>
</dbReference>
<organism evidence="1 2">
    <name type="scientific">Pseudoalteromonas luteoviolacea S4060-1</name>
    <dbReference type="NCBI Taxonomy" id="1365257"/>
    <lineage>
        <taxon>Bacteria</taxon>
        <taxon>Pseudomonadati</taxon>
        <taxon>Pseudomonadota</taxon>
        <taxon>Gammaproteobacteria</taxon>
        <taxon>Alteromonadales</taxon>
        <taxon>Pseudoalteromonadaceae</taxon>
        <taxon>Pseudoalteromonas</taxon>
    </lineage>
</organism>
<dbReference type="Proteomes" id="UP000076661">
    <property type="component" value="Unassembled WGS sequence"/>
</dbReference>
<proteinExistence type="predicted"/>
<dbReference type="PATRIC" id="fig|1365257.3.peg.4752"/>
<evidence type="ECO:0000313" key="1">
    <source>
        <dbReference type="EMBL" id="KZN60885.1"/>
    </source>
</evidence>
<name>A0A167JBZ5_9GAMM</name>
<protein>
    <submittedName>
        <fullName evidence="1">Uncharacterized protein</fullName>
    </submittedName>
</protein>
<evidence type="ECO:0000313" key="2">
    <source>
        <dbReference type="Proteomes" id="UP000076661"/>
    </source>
</evidence>
<dbReference type="RefSeq" id="WP_196762258.1">
    <property type="nucleotide sequence ID" value="NZ_AUXX01000047.1"/>
</dbReference>
<sequence length="52" mass="5686">MKLAIKKQKLKQLNNEKALDNNATPNIVGAGSTYRCRPAVSETGNGFWACMC</sequence>
<gene>
    <name evidence="1" type="ORF">N478_26115</name>
</gene>
<comment type="caution">
    <text evidence="1">The sequence shown here is derived from an EMBL/GenBank/DDBJ whole genome shotgun (WGS) entry which is preliminary data.</text>
</comment>
<accession>A0A167JBZ5</accession>